<gene>
    <name evidence="1" type="ORF">METZ01_LOCUS176449</name>
</gene>
<feature type="non-terminal residue" evidence="1">
    <location>
        <position position="1"/>
    </location>
</feature>
<dbReference type="SUPFAM" id="SSF69635">
    <property type="entry name" value="Type III secretory system chaperone-like"/>
    <property type="match status" value="1"/>
</dbReference>
<evidence type="ECO:0008006" key="2">
    <source>
        <dbReference type="Google" id="ProtNLM"/>
    </source>
</evidence>
<evidence type="ECO:0000313" key="1">
    <source>
        <dbReference type="EMBL" id="SVB23595.1"/>
    </source>
</evidence>
<protein>
    <recommendedName>
        <fullName evidence="2">YbjN domain-containing protein</fullName>
    </recommendedName>
</protein>
<proteinExistence type="predicted"/>
<name>A0A382CBV4_9ZZZZ</name>
<dbReference type="Gene3D" id="3.30.1460.10">
    <property type="match status" value="1"/>
</dbReference>
<dbReference type="AlphaFoldDB" id="A0A382CBV4"/>
<sequence length="162" mass="18318">VEDPAAVLRPPTTDELDAVETLIEAWLHRTLGENPLLVAVERDADAGPGDRRWFARLAGEEKDTFTLRLTLRQRMLHYETYVMPGPEENQVRFFEYLLARNRQLVGVSFCLGEEEAVFLVGAVPVATLDDRELDRILGTVWASVERCFRPALLIGFASRFGT</sequence>
<dbReference type="Pfam" id="PF10722">
    <property type="entry name" value="YbjN"/>
    <property type="match status" value="1"/>
</dbReference>
<dbReference type="InterPro" id="IPR019660">
    <property type="entry name" value="Put_sensory_transdc_reg_YbjN"/>
</dbReference>
<dbReference type="EMBL" id="UINC01033783">
    <property type="protein sequence ID" value="SVB23595.1"/>
    <property type="molecule type" value="Genomic_DNA"/>
</dbReference>
<accession>A0A382CBV4</accession>
<organism evidence="1">
    <name type="scientific">marine metagenome</name>
    <dbReference type="NCBI Taxonomy" id="408172"/>
    <lineage>
        <taxon>unclassified sequences</taxon>
        <taxon>metagenomes</taxon>
        <taxon>ecological metagenomes</taxon>
    </lineage>
</organism>
<reference evidence="1" key="1">
    <citation type="submission" date="2018-05" db="EMBL/GenBank/DDBJ databases">
        <authorList>
            <person name="Lanie J.A."/>
            <person name="Ng W.-L."/>
            <person name="Kazmierczak K.M."/>
            <person name="Andrzejewski T.M."/>
            <person name="Davidsen T.M."/>
            <person name="Wayne K.J."/>
            <person name="Tettelin H."/>
            <person name="Glass J.I."/>
            <person name="Rusch D."/>
            <person name="Podicherti R."/>
            <person name="Tsui H.-C.T."/>
            <person name="Winkler M.E."/>
        </authorList>
    </citation>
    <scope>NUCLEOTIDE SEQUENCE</scope>
</reference>